<dbReference type="GO" id="GO:0006357">
    <property type="term" value="P:regulation of transcription by RNA polymerase II"/>
    <property type="evidence" value="ECO:0007669"/>
    <property type="project" value="TreeGrafter"/>
</dbReference>
<dbReference type="InterPro" id="IPR001356">
    <property type="entry name" value="HD"/>
</dbReference>
<gene>
    <name evidence="10" type="ORF">K489DRAFT_377267</name>
</gene>
<evidence type="ECO:0000259" key="8">
    <source>
        <dbReference type="PROSITE" id="PS50071"/>
    </source>
</evidence>
<dbReference type="GO" id="GO:0005634">
    <property type="term" value="C:nucleus"/>
    <property type="evidence" value="ECO:0007669"/>
    <property type="project" value="UniProtKB-SubCell"/>
</dbReference>
<dbReference type="RefSeq" id="XP_033463860.1">
    <property type="nucleotide sequence ID" value="XM_033604113.1"/>
</dbReference>
<evidence type="ECO:0000256" key="2">
    <source>
        <dbReference type="ARBA" id="ARBA00023125"/>
    </source>
</evidence>
<dbReference type="InterPro" id="IPR009057">
    <property type="entry name" value="Homeodomain-like_sf"/>
</dbReference>
<keyword evidence="9" id="KW-1185">Reference proteome</keyword>
<dbReference type="Proteomes" id="UP000504637">
    <property type="component" value="Unplaced"/>
</dbReference>
<dbReference type="Gene3D" id="1.10.10.60">
    <property type="entry name" value="Homeodomain-like"/>
    <property type="match status" value="1"/>
</dbReference>
<dbReference type="GeneID" id="54361913"/>
<dbReference type="SUPFAM" id="SSF46689">
    <property type="entry name" value="Homeodomain-like"/>
    <property type="match status" value="1"/>
</dbReference>
<feature type="domain" description="Homeobox" evidence="8">
    <location>
        <begin position="1"/>
        <end position="37"/>
    </location>
</feature>
<name>A0A6J3MGL9_9PEZI</name>
<proteinExistence type="predicted"/>
<accession>A0A6J3MGL9</accession>
<evidence type="ECO:0000256" key="4">
    <source>
        <dbReference type="ARBA" id="ARBA00023242"/>
    </source>
</evidence>
<evidence type="ECO:0000313" key="10">
    <source>
        <dbReference type="RefSeq" id="XP_033463860.1"/>
    </source>
</evidence>
<evidence type="ECO:0000256" key="7">
    <source>
        <dbReference type="SAM" id="MobiDB-lite"/>
    </source>
</evidence>
<feature type="region of interest" description="Disordered" evidence="7">
    <location>
        <begin position="1"/>
        <end position="21"/>
    </location>
</feature>
<dbReference type="GO" id="GO:0000978">
    <property type="term" value="F:RNA polymerase II cis-regulatory region sequence-specific DNA binding"/>
    <property type="evidence" value="ECO:0007669"/>
    <property type="project" value="TreeGrafter"/>
</dbReference>
<evidence type="ECO:0000256" key="3">
    <source>
        <dbReference type="ARBA" id="ARBA00023155"/>
    </source>
</evidence>
<evidence type="ECO:0000313" key="9">
    <source>
        <dbReference type="Proteomes" id="UP000504637"/>
    </source>
</evidence>
<protein>
    <recommendedName>
        <fullName evidence="8">Homeobox domain-containing protein</fullName>
    </recommendedName>
</protein>
<keyword evidence="2 5" id="KW-0238">DNA-binding</keyword>
<reference evidence="10" key="1">
    <citation type="submission" date="2020-01" db="EMBL/GenBank/DDBJ databases">
        <authorList>
            <consortium name="DOE Joint Genome Institute"/>
            <person name="Haridas S."/>
            <person name="Albert R."/>
            <person name="Binder M."/>
            <person name="Bloem J."/>
            <person name="Labutti K."/>
            <person name="Salamov A."/>
            <person name="Andreopoulos B."/>
            <person name="Baker S.E."/>
            <person name="Barry K."/>
            <person name="Bills G."/>
            <person name="Bluhm B.H."/>
            <person name="Cannon C."/>
            <person name="Castanera R."/>
            <person name="Culley D.E."/>
            <person name="Daum C."/>
            <person name="Ezra D."/>
            <person name="Gonzalez J.B."/>
            <person name="Henrissat B."/>
            <person name="Kuo A."/>
            <person name="Liang C."/>
            <person name="Lipzen A."/>
            <person name="Lutzoni F."/>
            <person name="Magnuson J."/>
            <person name="Mondo S."/>
            <person name="Nolan M."/>
            <person name="Ohm R."/>
            <person name="Pangilinan J."/>
            <person name="Park H.-J."/>
            <person name="Ramirez L."/>
            <person name="Alfaro M."/>
            <person name="Sun H."/>
            <person name="Tritt A."/>
            <person name="Yoshinaga Y."/>
            <person name="Zwiers L.-H."/>
            <person name="Turgeon B.G."/>
            <person name="Goodwin S.B."/>
            <person name="Spatafora J.W."/>
            <person name="Crous P.W."/>
            <person name="Grigoriev I.V."/>
        </authorList>
    </citation>
    <scope>NUCLEOTIDE SEQUENCE</scope>
    <source>
        <strain evidence="10">CBS 342.82</strain>
    </source>
</reference>
<evidence type="ECO:0000256" key="5">
    <source>
        <dbReference type="PROSITE-ProRule" id="PRU00108"/>
    </source>
</evidence>
<comment type="subcellular location">
    <subcellularLocation>
        <location evidence="1 5 6">Nucleus</location>
    </subcellularLocation>
</comment>
<dbReference type="InterPro" id="IPR051000">
    <property type="entry name" value="Homeobox_DNA-bind_prot"/>
</dbReference>
<organism evidence="10">
    <name type="scientific">Dissoconium aciculare CBS 342.82</name>
    <dbReference type="NCBI Taxonomy" id="1314786"/>
    <lineage>
        <taxon>Eukaryota</taxon>
        <taxon>Fungi</taxon>
        <taxon>Dikarya</taxon>
        <taxon>Ascomycota</taxon>
        <taxon>Pezizomycotina</taxon>
        <taxon>Dothideomycetes</taxon>
        <taxon>Dothideomycetidae</taxon>
        <taxon>Mycosphaerellales</taxon>
        <taxon>Dissoconiaceae</taxon>
        <taxon>Dissoconium</taxon>
    </lineage>
</organism>
<dbReference type="PANTHER" id="PTHR24324">
    <property type="entry name" value="HOMEOBOX PROTEIN HHEX"/>
    <property type="match status" value="1"/>
</dbReference>
<dbReference type="OrthoDB" id="6159439at2759"/>
<evidence type="ECO:0000256" key="1">
    <source>
        <dbReference type="ARBA" id="ARBA00004123"/>
    </source>
</evidence>
<reference evidence="10" key="2">
    <citation type="submission" date="2020-04" db="EMBL/GenBank/DDBJ databases">
        <authorList>
            <consortium name="NCBI Genome Project"/>
        </authorList>
    </citation>
    <scope>NUCLEOTIDE SEQUENCE</scope>
    <source>
        <strain evidence="10">CBS 342.82</strain>
    </source>
</reference>
<keyword evidence="3 5" id="KW-0371">Homeobox</keyword>
<dbReference type="PROSITE" id="PS50071">
    <property type="entry name" value="HOMEOBOX_2"/>
    <property type="match status" value="1"/>
</dbReference>
<dbReference type="CDD" id="cd00086">
    <property type="entry name" value="homeodomain"/>
    <property type="match status" value="1"/>
</dbReference>
<keyword evidence="4 5" id="KW-0539">Nucleus</keyword>
<dbReference type="AlphaFoldDB" id="A0A6J3MGL9"/>
<sequence>MNEFARQPHPDAAHRERLSQEIPGLSPRQVQVWFQNRYDSCEVVVPTVYILRSTALTLSIQESEA</sequence>
<dbReference type="GO" id="GO:0030154">
    <property type="term" value="P:cell differentiation"/>
    <property type="evidence" value="ECO:0007669"/>
    <property type="project" value="TreeGrafter"/>
</dbReference>
<reference evidence="10" key="3">
    <citation type="submission" date="2025-08" db="UniProtKB">
        <authorList>
            <consortium name="RefSeq"/>
        </authorList>
    </citation>
    <scope>IDENTIFICATION</scope>
    <source>
        <strain evidence="10">CBS 342.82</strain>
    </source>
</reference>
<dbReference type="Pfam" id="PF00046">
    <property type="entry name" value="Homeodomain"/>
    <property type="match status" value="1"/>
</dbReference>
<evidence type="ECO:0000256" key="6">
    <source>
        <dbReference type="RuleBase" id="RU000682"/>
    </source>
</evidence>
<feature type="compositionally biased region" description="Basic and acidic residues" evidence="7">
    <location>
        <begin position="1"/>
        <end position="19"/>
    </location>
</feature>
<feature type="DNA-binding region" description="Homeobox" evidence="5">
    <location>
        <begin position="3"/>
        <end position="38"/>
    </location>
</feature>
<dbReference type="PANTHER" id="PTHR24324:SF5">
    <property type="entry name" value="HEMATOPOIETICALLY-EXPRESSED HOMEOBOX PROTEIN HHEX"/>
    <property type="match status" value="1"/>
</dbReference>